<feature type="transmembrane region" description="Helical" evidence="1">
    <location>
        <begin position="45"/>
        <end position="63"/>
    </location>
</feature>
<sequence length="347" mass="39979">MIEQKKPHGCVVAFQRFFSGCLALIATGFLLIILIFLGSEVKIEGISLLVVAVSGFFILRYLWKKVVRKSVSNKDAFKSVFFDVLRTIAVLVLFSVIMTILMKNAGYEKEETTVTDDESSKTEIITTTEGDEVIRYIINKQYWKDFDGDWYRMNFKIAENSVQKSKVNREGYTYTRDFTWGKFYKHMADHDKPLLEHLYTSFSKIQQDKKMGRKKFAEFIITSIQNIQYNYIKSTPCDGNEDYPCVGNVRLGIFAPAEFGTNLKGDCDSRTVLLFVLLAKFNYDVAILNSDQYKHSVLGINLPARGKYKTHNRKKYYFVETTAKGCPIGYLPKDVSSLQYWDFVLVN</sequence>
<dbReference type="KEGG" id="kan:IMCC3317_18500"/>
<reference evidence="2 3" key="1">
    <citation type="journal article" date="2013" name="Int. J. Syst. Evol. Microbiol.">
        <title>Kordia antarctica sp. nov., isolated from Antarctic seawater.</title>
        <authorList>
            <person name="Baek K."/>
            <person name="Choi A."/>
            <person name="Kang I."/>
            <person name="Lee K."/>
            <person name="Cho J.C."/>
        </authorList>
    </citation>
    <scope>NUCLEOTIDE SEQUENCE [LARGE SCALE GENOMIC DNA]</scope>
    <source>
        <strain evidence="2 3">IMCC3317</strain>
    </source>
</reference>
<dbReference type="Proteomes" id="UP000464657">
    <property type="component" value="Chromosome"/>
</dbReference>
<name>A0A7L4ZJ25_9FLAO</name>
<keyword evidence="1" id="KW-0812">Transmembrane</keyword>
<gene>
    <name evidence="2" type="ORF">IMCC3317_18500</name>
</gene>
<evidence type="ECO:0008006" key="4">
    <source>
        <dbReference type="Google" id="ProtNLM"/>
    </source>
</evidence>
<keyword evidence="1" id="KW-1133">Transmembrane helix</keyword>
<dbReference type="EMBL" id="CP019288">
    <property type="protein sequence ID" value="QHI36487.1"/>
    <property type="molecule type" value="Genomic_DNA"/>
</dbReference>
<keyword evidence="3" id="KW-1185">Reference proteome</keyword>
<dbReference type="AlphaFoldDB" id="A0A7L4ZJ25"/>
<feature type="transmembrane region" description="Helical" evidence="1">
    <location>
        <begin position="21"/>
        <end position="39"/>
    </location>
</feature>
<evidence type="ECO:0000313" key="3">
    <source>
        <dbReference type="Proteomes" id="UP000464657"/>
    </source>
</evidence>
<protein>
    <recommendedName>
        <fullName evidence="4">Transglutaminase-like domain-containing protein</fullName>
    </recommendedName>
</protein>
<keyword evidence="1" id="KW-0472">Membrane</keyword>
<proteinExistence type="predicted"/>
<feature type="transmembrane region" description="Helical" evidence="1">
    <location>
        <begin position="84"/>
        <end position="102"/>
    </location>
</feature>
<organism evidence="2 3">
    <name type="scientific">Kordia antarctica</name>
    <dbReference type="NCBI Taxonomy" id="1218801"/>
    <lineage>
        <taxon>Bacteria</taxon>
        <taxon>Pseudomonadati</taxon>
        <taxon>Bacteroidota</taxon>
        <taxon>Flavobacteriia</taxon>
        <taxon>Flavobacteriales</taxon>
        <taxon>Flavobacteriaceae</taxon>
        <taxon>Kordia</taxon>
    </lineage>
</organism>
<dbReference type="RefSeq" id="WP_160129191.1">
    <property type="nucleotide sequence ID" value="NZ_CP019288.1"/>
</dbReference>
<dbReference type="OrthoDB" id="614471at2"/>
<accession>A0A7L4ZJ25</accession>
<evidence type="ECO:0000256" key="1">
    <source>
        <dbReference type="SAM" id="Phobius"/>
    </source>
</evidence>
<evidence type="ECO:0000313" key="2">
    <source>
        <dbReference type="EMBL" id="QHI36487.1"/>
    </source>
</evidence>